<sequence>MEKLSPLLEFLMEKNAVACNGNDHNKLDLSKIWNQVRRSFSALLSVFREMLLKCIEKKSLNKCVEGLWDMIQKDFQQNLDDMDEKSLEFIQKFSKIRQETDQEQFYGYELLLDIALQRREMKKCKFKRNALKQVQQLIVAKYTNKHKNKTKKRNFKCKRVNAICECWKWAVKTVNEDNSNYLDVDDVFDFVYAIFEEYRKEKDNKELVYCLKQLEENNKEMALIETLLAARWQIRAHGKSRMDGNGDMPLSSSSSSVVVATTQLIERRLRLIQTVCEHSVHSKLNSEWIEKLFDKVQNITTDQEIQNSCTNTLITWIGCCIDEIKESRFKDSDDDDDKTSFGIFDSIDTLEHLLVHCLYNGDPDMRIHRFEIWMKCFVLVGCYKKHFDYNKRDRIFPFRNVKRAVASKMKESIATVPDQYKQLWGCVFRGLDFYVIEDAIKTIIQLYAGFRNETPDDFVNTFIPSFLKKKNIHT</sequence>
<dbReference type="AlphaFoldDB" id="X6NYD5"/>
<reference evidence="1 2" key="1">
    <citation type="journal article" date="2013" name="Curr. Biol.">
        <title>The Genome of the Foraminiferan Reticulomyxa filosa.</title>
        <authorList>
            <person name="Glockner G."/>
            <person name="Hulsmann N."/>
            <person name="Schleicher M."/>
            <person name="Noegel A.A."/>
            <person name="Eichinger L."/>
            <person name="Gallinger C."/>
            <person name="Pawlowski J."/>
            <person name="Sierra R."/>
            <person name="Euteneuer U."/>
            <person name="Pillet L."/>
            <person name="Moustafa A."/>
            <person name="Platzer M."/>
            <person name="Groth M."/>
            <person name="Szafranski K."/>
            <person name="Schliwa M."/>
        </authorList>
    </citation>
    <scope>NUCLEOTIDE SEQUENCE [LARGE SCALE GENOMIC DNA]</scope>
</reference>
<dbReference type="Proteomes" id="UP000023152">
    <property type="component" value="Unassembled WGS sequence"/>
</dbReference>
<proteinExistence type="predicted"/>
<gene>
    <name evidence="1" type="ORF">RFI_06271</name>
</gene>
<evidence type="ECO:0000313" key="2">
    <source>
        <dbReference type="Proteomes" id="UP000023152"/>
    </source>
</evidence>
<protein>
    <submittedName>
        <fullName evidence="1">Uncharacterized protein</fullName>
    </submittedName>
</protein>
<accession>X6NYD5</accession>
<organism evidence="1 2">
    <name type="scientific">Reticulomyxa filosa</name>
    <dbReference type="NCBI Taxonomy" id="46433"/>
    <lineage>
        <taxon>Eukaryota</taxon>
        <taxon>Sar</taxon>
        <taxon>Rhizaria</taxon>
        <taxon>Retaria</taxon>
        <taxon>Foraminifera</taxon>
        <taxon>Monothalamids</taxon>
        <taxon>Reticulomyxidae</taxon>
        <taxon>Reticulomyxa</taxon>
    </lineage>
</organism>
<evidence type="ECO:0000313" key="1">
    <source>
        <dbReference type="EMBL" id="ETO30849.1"/>
    </source>
</evidence>
<comment type="caution">
    <text evidence="1">The sequence shown here is derived from an EMBL/GenBank/DDBJ whole genome shotgun (WGS) entry which is preliminary data.</text>
</comment>
<name>X6NYD5_RETFI</name>
<dbReference type="EMBL" id="ASPP01005281">
    <property type="protein sequence ID" value="ETO30849.1"/>
    <property type="molecule type" value="Genomic_DNA"/>
</dbReference>
<keyword evidence="2" id="KW-1185">Reference proteome</keyword>